<protein>
    <recommendedName>
        <fullName evidence="2">DUF4371 domain-containing protein</fullName>
    </recommendedName>
</protein>
<name>A0A814LE28_9BILA</name>
<keyword evidence="6" id="KW-1185">Reference proteome</keyword>
<dbReference type="EMBL" id="CAJNOL010002251">
    <property type="protein sequence ID" value="CAF1480389.1"/>
    <property type="molecule type" value="Genomic_DNA"/>
</dbReference>
<dbReference type="Pfam" id="PF14291">
    <property type="entry name" value="DUF4371"/>
    <property type="match status" value="1"/>
</dbReference>
<dbReference type="PANTHER" id="PTHR46289">
    <property type="entry name" value="52 KDA REPRESSOR OF THE INHIBITOR OF THE PROTEIN KINASE-LIKE PROTEIN-RELATED"/>
    <property type="match status" value="1"/>
</dbReference>
<dbReference type="Proteomes" id="UP000663854">
    <property type="component" value="Unassembled WGS sequence"/>
</dbReference>
<evidence type="ECO:0000256" key="1">
    <source>
        <dbReference type="SAM" id="MobiDB-lite"/>
    </source>
</evidence>
<feature type="domain" description="DUF4371" evidence="2">
    <location>
        <begin position="337"/>
        <end position="444"/>
    </location>
</feature>
<dbReference type="InterPro" id="IPR025398">
    <property type="entry name" value="DUF4371"/>
</dbReference>
<sequence length="880" mass="99795">MSQINNVLTKYFRRIKRNVNNESIIQPAVSTDEQEKEEIEIESPSFKRLKLSEDKGSSTSVSPTWSRALESLTISASSQPSSPHSILSKTSSQITSTQSSKSGHKSSPTCARALALLTISARSLAPTTTLSSSIRSSTSTSSPQTTTPLASPINSPPSLTSNSSPPTTALTSPMNSPSSTSTCSTPATPLVSPINSPSSTSTCSIPTTALTSSINSPPSASLLPPNERDPCLGPAAAKQFVFLGPYQPDFKFPTVQNRHFCRQCGKIDSWFTVTGFNSWKNAIARLNNHQSSVTHKRALQTWTDLKKNYNNNSDVLKLIDKQHRKQAAENRAYLVEINEIIELLQQQILTGILNECRRAKYFSVIIDETKDIACHEQVSVVIRFVDEKFNVFEKFIGFERIATMTGEALTDLLIKWLKKFNLNLQNLVGQCYDGASNMRGEYQGVAARLSQIAPLGTYIHCNGHVLNLCLIDVSARVPSVRDTFGVVSSLYKLVEGSVKRHQVFERVQQEDGLKKLTIKEVCETRWTCRLECLKVILLRFNEIITTLEVIEVPDAFLLLNSLLSFDFIFHLFIMMEIYFLTNILSKFLQHSNVSLTDSLAQVKITIDTLKSLQNETEFEHIYNEALKLCNDNGIEPPEKPRTKRIPVRFGGSDDGTAGLNVKDYYRIKIYYVILDNIITSINHKFDENILGVVVLMEKLFLYKECLNEDELHELTQFYSINYDDLKAEQRLYKNQLNDKKMNLSEVTELFLENNFHIALSSMNELLKILWTIPVNSCQCERSFSCLKRLKTYLRNKTIDTVQGRQYRTALQQLQDFFWPVRKIHHSIINNNQLNEHEQQTTNVQRSLRVHENNQTIINDNLNERRRQHRSQRHSDTMVVV</sequence>
<evidence type="ECO:0000313" key="5">
    <source>
        <dbReference type="Proteomes" id="UP000663854"/>
    </source>
</evidence>
<dbReference type="PANTHER" id="PTHR46289:SF17">
    <property type="entry name" value="HAT C-TERMINAL DIMERISATION DOMAIN-CONTAINING PROTEIN"/>
    <property type="match status" value="1"/>
</dbReference>
<comment type="caution">
    <text evidence="3">The sequence shown here is derived from an EMBL/GenBank/DDBJ whole genome shotgun (WGS) entry which is preliminary data.</text>
</comment>
<gene>
    <name evidence="4" type="ORF">JXQ802_LOCUS39269</name>
    <name evidence="3" type="ORF">PYM288_LOCUS17753</name>
</gene>
<dbReference type="InterPro" id="IPR052958">
    <property type="entry name" value="IFN-induced_PKR_regulator"/>
</dbReference>
<dbReference type="EMBL" id="CAJNOH010000511">
    <property type="protein sequence ID" value="CAF1063032.1"/>
    <property type="molecule type" value="Genomic_DNA"/>
</dbReference>
<evidence type="ECO:0000313" key="3">
    <source>
        <dbReference type="EMBL" id="CAF1063032.1"/>
    </source>
</evidence>
<evidence type="ECO:0000313" key="4">
    <source>
        <dbReference type="EMBL" id="CAF1480389.1"/>
    </source>
</evidence>
<evidence type="ECO:0000259" key="2">
    <source>
        <dbReference type="Pfam" id="PF14291"/>
    </source>
</evidence>
<feature type="region of interest" description="Disordered" evidence="1">
    <location>
        <begin position="75"/>
        <end position="108"/>
    </location>
</feature>
<reference evidence="3" key="1">
    <citation type="submission" date="2021-02" db="EMBL/GenBank/DDBJ databases">
        <authorList>
            <person name="Nowell W R."/>
        </authorList>
    </citation>
    <scope>NUCLEOTIDE SEQUENCE</scope>
</reference>
<feature type="region of interest" description="Disordered" evidence="1">
    <location>
        <begin position="127"/>
        <end position="203"/>
    </location>
</feature>
<dbReference type="SUPFAM" id="SSF53098">
    <property type="entry name" value="Ribonuclease H-like"/>
    <property type="match status" value="1"/>
</dbReference>
<feature type="compositionally biased region" description="Low complexity" evidence="1">
    <location>
        <begin position="75"/>
        <end position="107"/>
    </location>
</feature>
<dbReference type="Proteomes" id="UP000663870">
    <property type="component" value="Unassembled WGS sequence"/>
</dbReference>
<evidence type="ECO:0000313" key="6">
    <source>
        <dbReference type="Proteomes" id="UP000663870"/>
    </source>
</evidence>
<organism evidence="3 5">
    <name type="scientific">Rotaria sordida</name>
    <dbReference type="NCBI Taxonomy" id="392033"/>
    <lineage>
        <taxon>Eukaryota</taxon>
        <taxon>Metazoa</taxon>
        <taxon>Spiralia</taxon>
        <taxon>Gnathifera</taxon>
        <taxon>Rotifera</taxon>
        <taxon>Eurotatoria</taxon>
        <taxon>Bdelloidea</taxon>
        <taxon>Philodinida</taxon>
        <taxon>Philodinidae</taxon>
        <taxon>Rotaria</taxon>
    </lineage>
</organism>
<dbReference type="InterPro" id="IPR012337">
    <property type="entry name" value="RNaseH-like_sf"/>
</dbReference>
<proteinExistence type="predicted"/>
<dbReference type="AlphaFoldDB" id="A0A814LE28"/>
<accession>A0A814LE28</accession>